<dbReference type="AlphaFoldDB" id="A0AAV5UVA1"/>
<sequence>MHPQVVCVEVPSIGDTLELVHVVLGHLRNLEQHQPVLVLNQGSSLYVGSRLVNHFHHKFGGVGRVDEIENVEVDGSAHVVNVGEEAVLLTLLDEFVEEARVVEGLVEVAVTGWVPGLVVGALNVGDDGHERLLVDARVTRLAEGVDGDLDIGVLLEQLLRVVVSVERVHEYQRHVNVVRFVQRLNLLHRQVEEGEVVAHRDDRLGALAAHRRAETSVELDDHQLVEHGGDGRLLVARQLAVGSDGILGQWLNLGPVNVRLGAQEAREEVAEAGQLLAVQIELGIGAGCEEPLQLQLEGAQ</sequence>
<evidence type="ECO:0000313" key="1">
    <source>
        <dbReference type="EMBL" id="GMT10244.1"/>
    </source>
</evidence>
<comment type="caution">
    <text evidence="1">The sequence shown here is derived from an EMBL/GenBank/DDBJ whole genome shotgun (WGS) entry which is preliminary data.</text>
</comment>
<protein>
    <recommendedName>
        <fullName evidence="3">Ribosomal protein</fullName>
    </recommendedName>
</protein>
<evidence type="ECO:0008006" key="3">
    <source>
        <dbReference type="Google" id="ProtNLM"/>
    </source>
</evidence>
<dbReference type="Proteomes" id="UP001432322">
    <property type="component" value="Unassembled WGS sequence"/>
</dbReference>
<name>A0AAV5UVA1_9BILA</name>
<feature type="non-terminal residue" evidence="1">
    <location>
        <position position="300"/>
    </location>
</feature>
<keyword evidence="2" id="KW-1185">Reference proteome</keyword>
<reference evidence="1" key="1">
    <citation type="submission" date="2023-10" db="EMBL/GenBank/DDBJ databases">
        <title>Genome assembly of Pristionchus species.</title>
        <authorList>
            <person name="Yoshida K."/>
            <person name="Sommer R.J."/>
        </authorList>
    </citation>
    <scope>NUCLEOTIDE SEQUENCE</scope>
    <source>
        <strain evidence="1">RS5133</strain>
    </source>
</reference>
<organism evidence="1 2">
    <name type="scientific">Pristionchus fissidentatus</name>
    <dbReference type="NCBI Taxonomy" id="1538716"/>
    <lineage>
        <taxon>Eukaryota</taxon>
        <taxon>Metazoa</taxon>
        <taxon>Ecdysozoa</taxon>
        <taxon>Nematoda</taxon>
        <taxon>Chromadorea</taxon>
        <taxon>Rhabditida</taxon>
        <taxon>Rhabditina</taxon>
        <taxon>Diplogasteromorpha</taxon>
        <taxon>Diplogasteroidea</taxon>
        <taxon>Neodiplogasteridae</taxon>
        <taxon>Pristionchus</taxon>
    </lineage>
</organism>
<accession>A0AAV5UVA1</accession>
<proteinExistence type="predicted"/>
<dbReference type="EMBL" id="BTSY01000001">
    <property type="protein sequence ID" value="GMT10244.1"/>
    <property type="molecule type" value="Genomic_DNA"/>
</dbReference>
<evidence type="ECO:0000313" key="2">
    <source>
        <dbReference type="Proteomes" id="UP001432322"/>
    </source>
</evidence>
<gene>
    <name evidence="1" type="ORF">PFISCL1PPCAC_1541</name>
</gene>